<keyword evidence="4 5" id="KW-0694">RNA-binding</keyword>
<dbReference type="GO" id="GO:0006417">
    <property type="term" value="P:regulation of translation"/>
    <property type="evidence" value="ECO:0007669"/>
    <property type="project" value="TreeGrafter"/>
</dbReference>
<dbReference type="EMBL" id="MTSL01000041">
    <property type="protein sequence ID" value="PJF19796.1"/>
    <property type="molecule type" value="Genomic_DNA"/>
</dbReference>
<gene>
    <name evidence="8" type="ORF">PSACC_00426</name>
</gene>
<keyword evidence="9" id="KW-1185">Reference proteome</keyword>
<dbReference type="Pfam" id="PF00076">
    <property type="entry name" value="RRM_1"/>
    <property type="match status" value="1"/>
</dbReference>
<keyword evidence="3" id="KW-0677">Repeat</keyword>
<keyword evidence="2" id="KW-0963">Cytoplasm</keyword>
<dbReference type="Pfam" id="PF04683">
    <property type="entry name" value="Rpn13_ADRM1_Pru"/>
    <property type="match status" value="1"/>
</dbReference>
<dbReference type="AlphaFoldDB" id="A0A2H9TQ09"/>
<evidence type="ECO:0000313" key="9">
    <source>
        <dbReference type="Proteomes" id="UP000240830"/>
    </source>
</evidence>
<evidence type="ECO:0000256" key="1">
    <source>
        <dbReference type="ARBA" id="ARBA00004496"/>
    </source>
</evidence>
<accession>A0A2H9TQ09</accession>
<sequence>MRDPTGRSRCFGFVSFADPVVVDIVLQKTHILDKKQVSRGYSIDQQHPAPQVASHTSTKMGVGKEENKVFVGGIHIEADEKDLKEIFEQFGDVCETILMRDRESGRSRGFGFVTFTTYEGAQKACNDADLRIRGRRVEVKLAVPKGRTVSTKSDASNNGSDPYAAWTEYFKQYPEYYEAMMKAYSNPATMAAYYSQYYGSSQSGGVPPMPASGAYDPTQYAALMAAMGGQMNGGYNDGTSSTTSALTERLRWKSPIIRLTEHLRRESRIIRLNPHAMTADMGIPDAPGVVRADPDHGQGRQEVRVAVLAENATVSGDETATMTAENMGNTSPNLPKTPACQVLLICTNSNTHAGQPHQAKLHHMEATLIDRLSITMIYRDHLNIQCAPIIPMDDPRIAIDEGFWDTGKLLRQDSTLVADKRRGYVVVEKDGMLHFRWFERSASSPEDVKEVEFLSIPQCPTGKAFAVKFRTSSIRLYFWLQEPKHEDYGPEFVKKMNRILLNKKPAVAPSAELSASSNPSDAIQKAINSGSGDKVFVLSS</sequence>
<dbReference type="InterPro" id="IPR044868">
    <property type="entry name" value="Rpn13/ADRM1_Pru"/>
</dbReference>
<dbReference type="PROSITE" id="PS50102">
    <property type="entry name" value="RRM"/>
    <property type="match status" value="1"/>
</dbReference>
<organism evidence="8 9">
    <name type="scientific">Paramicrosporidium saccamoebae</name>
    <dbReference type="NCBI Taxonomy" id="1246581"/>
    <lineage>
        <taxon>Eukaryota</taxon>
        <taxon>Fungi</taxon>
        <taxon>Fungi incertae sedis</taxon>
        <taxon>Cryptomycota</taxon>
        <taxon>Cryptomycota incertae sedis</taxon>
        <taxon>Paramicrosporidium</taxon>
    </lineage>
</organism>
<evidence type="ECO:0000256" key="4">
    <source>
        <dbReference type="ARBA" id="ARBA00022884"/>
    </source>
</evidence>
<evidence type="ECO:0000256" key="3">
    <source>
        <dbReference type="ARBA" id="ARBA00022737"/>
    </source>
</evidence>
<comment type="subcellular location">
    <subcellularLocation>
        <location evidence="1">Cytoplasm</location>
    </subcellularLocation>
</comment>
<dbReference type="Gene3D" id="3.30.70.330">
    <property type="match status" value="2"/>
</dbReference>
<dbReference type="GO" id="GO:0005737">
    <property type="term" value="C:cytoplasm"/>
    <property type="evidence" value="ECO:0007669"/>
    <property type="project" value="UniProtKB-SubCell"/>
</dbReference>
<feature type="domain" description="Pru" evidence="7">
    <location>
        <begin position="396"/>
        <end position="503"/>
    </location>
</feature>
<evidence type="ECO:0000256" key="5">
    <source>
        <dbReference type="PROSITE-ProRule" id="PRU00176"/>
    </source>
</evidence>
<dbReference type="STRING" id="1246581.A0A2H9TQ09"/>
<dbReference type="InterPro" id="IPR000504">
    <property type="entry name" value="RRM_dom"/>
</dbReference>
<protein>
    <submittedName>
        <fullName evidence="8">Hrp1p</fullName>
    </submittedName>
</protein>
<dbReference type="InterPro" id="IPR035979">
    <property type="entry name" value="RBD_domain_sf"/>
</dbReference>
<dbReference type="InterPro" id="IPR038633">
    <property type="entry name" value="Rpn13/ADRM1_Pru_sf"/>
</dbReference>
<evidence type="ECO:0000256" key="2">
    <source>
        <dbReference type="ARBA" id="ARBA00022490"/>
    </source>
</evidence>
<reference evidence="8 9" key="1">
    <citation type="submission" date="2016-10" db="EMBL/GenBank/DDBJ databases">
        <title>The genome of Paramicrosporidium saccamoebae is the missing link in understanding Cryptomycota and Microsporidia evolution.</title>
        <authorList>
            <person name="Quandt C.A."/>
            <person name="Beaudet D."/>
            <person name="Corsaro D."/>
            <person name="Michel R."/>
            <person name="Corradi N."/>
            <person name="James T."/>
        </authorList>
    </citation>
    <scope>NUCLEOTIDE SEQUENCE [LARGE SCALE GENOMIC DNA]</scope>
    <source>
        <strain evidence="8 9">KSL3</strain>
    </source>
</reference>
<proteinExistence type="predicted"/>
<dbReference type="PANTHER" id="PTHR48032">
    <property type="entry name" value="RNA-BINDING PROTEIN MUSASHI HOMOLOG RBP6"/>
    <property type="match status" value="1"/>
</dbReference>
<dbReference type="PROSITE" id="PS51917">
    <property type="entry name" value="PRU"/>
    <property type="match status" value="1"/>
</dbReference>
<name>A0A2H9TQ09_9FUNG</name>
<dbReference type="SUPFAM" id="SSF54928">
    <property type="entry name" value="RNA-binding domain, RBD"/>
    <property type="match status" value="1"/>
</dbReference>
<feature type="domain" description="RRM" evidence="6">
    <location>
        <begin position="67"/>
        <end position="144"/>
    </location>
</feature>
<comment type="caution">
    <text evidence="8">The sequence shown here is derived from an EMBL/GenBank/DDBJ whole genome shotgun (WGS) entry which is preliminary data.</text>
</comment>
<dbReference type="Proteomes" id="UP000240830">
    <property type="component" value="Unassembled WGS sequence"/>
</dbReference>
<dbReference type="InterPro" id="IPR012677">
    <property type="entry name" value="Nucleotide-bd_a/b_plait_sf"/>
</dbReference>
<dbReference type="GO" id="GO:0003729">
    <property type="term" value="F:mRNA binding"/>
    <property type="evidence" value="ECO:0007669"/>
    <property type="project" value="TreeGrafter"/>
</dbReference>
<dbReference type="OrthoDB" id="1875751at2759"/>
<evidence type="ECO:0000259" key="6">
    <source>
        <dbReference type="PROSITE" id="PS50102"/>
    </source>
</evidence>
<dbReference type="SMART" id="SM00360">
    <property type="entry name" value="RRM"/>
    <property type="match status" value="1"/>
</dbReference>
<evidence type="ECO:0000259" key="7">
    <source>
        <dbReference type="PROSITE" id="PS51917"/>
    </source>
</evidence>
<dbReference type="Gene3D" id="2.30.29.70">
    <property type="entry name" value="Proteasomal ubiquitin receptor Rpn13/ADRM1"/>
    <property type="match status" value="1"/>
</dbReference>
<dbReference type="PANTHER" id="PTHR48032:SF18">
    <property type="entry name" value="RRM DOMAIN-CONTAINING PROTEIN"/>
    <property type="match status" value="1"/>
</dbReference>
<evidence type="ECO:0000313" key="8">
    <source>
        <dbReference type="EMBL" id="PJF19796.1"/>
    </source>
</evidence>